<sequence>MHIHAYSWLGEKELFDREALRRPPDRPHPPVTAEDEEHYRTLLETFRHSELPPLETSLWLLKTPALIRATFEEPKDAAAWLGRELTEHAPGFLSHQEADTARQARLVTTATTRLTHGTDVSFGFYLGRTSFLSLALVTCTPNHWTPSLPCPSLGDRVVRRGQGQAKASDWYRSHR</sequence>
<keyword evidence="2" id="KW-1185">Reference proteome</keyword>
<proteinExistence type="predicted"/>
<gene>
    <name evidence="1" type="ORF">V2J94_25850</name>
</gene>
<comment type="caution">
    <text evidence="1">The sequence shown here is derived from an EMBL/GenBank/DDBJ whole genome shotgun (WGS) entry which is preliminary data.</text>
</comment>
<dbReference type="EMBL" id="JAZBJO010000017">
    <property type="protein sequence ID" value="MEE4595269.1"/>
    <property type="molecule type" value="Genomic_DNA"/>
</dbReference>
<organism evidence="1 2">
    <name type="scientific">Streptomyces asiaticus subsp. ignotus</name>
    <dbReference type="NCBI Taxonomy" id="3098222"/>
    <lineage>
        <taxon>Bacteria</taxon>
        <taxon>Bacillati</taxon>
        <taxon>Actinomycetota</taxon>
        <taxon>Actinomycetes</taxon>
        <taxon>Kitasatosporales</taxon>
        <taxon>Streptomycetaceae</taxon>
        <taxon>Streptomyces</taxon>
        <taxon>Streptomyces violaceusniger group</taxon>
    </lineage>
</organism>
<reference evidence="1 2" key="1">
    <citation type="submission" date="2023-11" db="EMBL/GenBank/DDBJ databases">
        <title>30 novel species of actinomycetes from the DSMZ collection.</title>
        <authorList>
            <person name="Nouioui I."/>
        </authorList>
    </citation>
    <scope>NUCLEOTIDE SEQUENCE [LARGE SCALE GENOMIC DNA]</scope>
    <source>
        <strain evidence="1 2">DSM 41524</strain>
    </source>
</reference>
<protein>
    <submittedName>
        <fullName evidence="1">Uncharacterized protein</fullName>
    </submittedName>
</protein>
<dbReference type="RefSeq" id="WP_330811462.1">
    <property type="nucleotide sequence ID" value="NZ_JAZBJO010000017.1"/>
</dbReference>
<evidence type="ECO:0000313" key="1">
    <source>
        <dbReference type="EMBL" id="MEE4595269.1"/>
    </source>
</evidence>
<name>A0ABU7Q3M5_9ACTN</name>
<dbReference type="Proteomes" id="UP001354709">
    <property type="component" value="Unassembled WGS sequence"/>
</dbReference>
<accession>A0ABU7Q3M5</accession>
<evidence type="ECO:0000313" key="2">
    <source>
        <dbReference type="Proteomes" id="UP001354709"/>
    </source>
</evidence>